<dbReference type="EMBL" id="HBIM01002087">
    <property type="protein sequence ID" value="CAE0403630.1"/>
    <property type="molecule type" value="Transcribed_RNA"/>
</dbReference>
<evidence type="ECO:0000313" key="1">
    <source>
        <dbReference type="EMBL" id="CAE0403630.1"/>
    </source>
</evidence>
<accession>A0A7S3KXG6</accession>
<gene>
    <name evidence="1" type="ORF">ACOF00016_LOCUS1822</name>
</gene>
<dbReference type="AlphaFoldDB" id="A0A7S3KXG6"/>
<organism evidence="1">
    <name type="scientific">Amphora coffeiformis</name>
    <dbReference type="NCBI Taxonomy" id="265554"/>
    <lineage>
        <taxon>Eukaryota</taxon>
        <taxon>Sar</taxon>
        <taxon>Stramenopiles</taxon>
        <taxon>Ochrophyta</taxon>
        <taxon>Bacillariophyta</taxon>
        <taxon>Bacillariophyceae</taxon>
        <taxon>Bacillariophycidae</taxon>
        <taxon>Thalassiophysales</taxon>
        <taxon>Catenulaceae</taxon>
        <taxon>Amphora</taxon>
    </lineage>
</organism>
<reference evidence="1" key="1">
    <citation type="submission" date="2021-01" db="EMBL/GenBank/DDBJ databases">
        <authorList>
            <person name="Corre E."/>
            <person name="Pelletier E."/>
            <person name="Niang G."/>
            <person name="Scheremetjew M."/>
            <person name="Finn R."/>
            <person name="Kale V."/>
            <person name="Holt S."/>
            <person name="Cochrane G."/>
            <person name="Meng A."/>
            <person name="Brown T."/>
            <person name="Cohen L."/>
        </authorList>
    </citation>
    <scope>NUCLEOTIDE SEQUENCE</scope>
    <source>
        <strain evidence="1">CCMP127</strain>
    </source>
</reference>
<proteinExistence type="predicted"/>
<name>A0A7S3KXG6_9STRA</name>
<protein>
    <submittedName>
        <fullName evidence="1">Uncharacterized protein</fullName>
    </submittedName>
</protein>
<sequence>MMDPFFFVLSRENLHVECNGRLPSEELRVKTSNIIIFRYNTIPPVSWCGLHDCCVENLFFFVRKRRTKKKIYLFARRVCDLRVPVDTLASFQPWPPCSFTSTSCLFEWGGLTRCDYEYDLFPVLSE</sequence>